<sequence length="191" mass="21402">MGSSTEHGVKAERGTDTAHTRQSTEERQKPYRRNSLPPQPHPRTCLTTRLGEPYDKPTVTSPTPRACRFTQKAAQLQEWPATAKCQRSRHRRPPPWCLSGIMQLGESSGTHSPAEDIQAMLTAGRHRYKRSQTQRTFGKRRGRTAFGSGANLRKSIKQLGHIASTSVAPNGGSCFAFLMERERPFFFLSLP</sequence>
<dbReference type="GeneID" id="23867955"/>
<dbReference type="EMBL" id="FN554974">
    <property type="protein sequence ID" value="CBH17794.1"/>
    <property type="molecule type" value="Genomic_DNA"/>
</dbReference>
<protein>
    <submittedName>
        <fullName evidence="2">Uncharacterized protein</fullName>
    </submittedName>
</protein>
<dbReference type="Proteomes" id="UP000002316">
    <property type="component" value="Chromosome 11"/>
</dbReference>
<feature type="region of interest" description="Disordered" evidence="1">
    <location>
        <begin position="1"/>
        <end position="64"/>
    </location>
</feature>
<gene>
    <name evidence="2" type="ORF">TbgDal_XI9130</name>
</gene>
<name>D0A7Z3_TRYB9</name>
<evidence type="ECO:0000313" key="2">
    <source>
        <dbReference type="EMBL" id="CBH17794.1"/>
    </source>
</evidence>
<dbReference type="AlphaFoldDB" id="D0A7Z3"/>
<organism evidence="2 3">
    <name type="scientific">Trypanosoma brucei gambiense (strain MHOM/CI/86/DAL972)</name>
    <dbReference type="NCBI Taxonomy" id="679716"/>
    <lineage>
        <taxon>Eukaryota</taxon>
        <taxon>Discoba</taxon>
        <taxon>Euglenozoa</taxon>
        <taxon>Kinetoplastea</taxon>
        <taxon>Metakinetoplastina</taxon>
        <taxon>Trypanosomatida</taxon>
        <taxon>Trypanosomatidae</taxon>
        <taxon>Trypanosoma</taxon>
    </lineage>
</organism>
<proteinExistence type="predicted"/>
<dbReference type="RefSeq" id="XP_011780058.1">
    <property type="nucleotide sequence ID" value="XM_011781756.1"/>
</dbReference>
<evidence type="ECO:0000313" key="3">
    <source>
        <dbReference type="Proteomes" id="UP000002316"/>
    </source>
</evidence>
<reference evidence="3" key="1">
    <citation type="journal article" date="2010" name="PLoS Negl. Trop. Dis.">
        <title>The genome sequence of Trypanosoma brucei gambiense, causative agent of chronic human african trypanosomiasis.</title>
        <authorList>
            <person name="Jackson A.P."/>
            <person name="Sanders M."/>
            <person name="Berry A."/>
            <person name="McQuillan J."/>
            <person name="Aslett M.A."/>
            <person name="Quail M.A."/>
            <person name="Chukualim B."/>
            <person name="Capewell P."/>
            <person name="MacLeod A."/>
            <person name="Melville S.E."/>
            <person name="Gibson W."/>
            <person name="Barry J.D."/>
            <person name="Berriman M."/>
            <person name="Hertz-Fowler C."/>
        </authorList>
    </citation>
    <scope>NUCLEOTIDE SEQUENCE [LARGE SCALE GENOMIC DNA]</scope>
    <source>
        <strain evidence="3">MHOM/CI/86/DAL972</strain>
    </source>
</reference>
<feature type="compositionally biased region" description="Basic and acidic residues" evidence="1">
    <location>
        <begin position="7"/>
        <end position="29"/>
    </location>
</feature>
<accession>D0A7Z3</accession>
<evidence type="ECO:0000256" key="1">
    <source>
        <dbReference type="SAM" id="MobiDB-lite"/>
    </source>
</evidence>
<dbReference type="KEGG" id="tbg:TbgDal_XI9130"/>